<dbReference type="Proteomes" id="UP000704712">
    <property type="component" value="Unassembled WGS sequence"/>
</dbReference>
<dbReference type="EMBL" id="WSZM01000603">
    <property type="protein sequence ID" value="KAF4031176.1"/>
    <property type="molecule type" value="Genomic_DNA"/>
</dbReference>
<gene>
    <name evidence="2" type="ORF">GN244_ATG17051</name>
    <name evidence="3" type="ORF">GN958_ATG20474</name>
</gene>
<accession>A0A833WLP8</accession>
<comment type="caution">
    <text evidence="2">The sequence shown here is derived from an EMBL/GenBank/DDBJ whole genome shotgun (WGS) entry which is preliminary data.</text>
</comment>
<reference evidence="2" key="1">
    <citation type="submission" date="2020-04" db="EMBL/GenBank/DDBJ databases">
        <title>Hybrid Assembly of Korean Phytophthora infestans isolates.</title>
        <authorList>
            <person name="Prokchorchik M."/>
            <person name="Lee Y."/>
            <person name="Seo J."/>
            <person name="Cho J.-H."/>
            <person name="Park Y.-E."/>
            <person name="Jang D.-C."/>
            <person name="Im J.-S."/>
            <person name="Choi J.-G."/>
            <person name="Park H.-J."/>
            <person name="Lee G.-B."/>
            <person name="Lee Y.-G."/>
            <person name="Hong S.-Y."/>
            <person name="Cho K."/>
            <person name="Sohn K.H."/>
        </authorList>
    </citation>
    <scope>NUCLEOTIDE SEQUENCE</scope>
    <source>
        <strain evidence="2">KR_1_A1</strain>
        <strain evidence="3">KR_2_A2</strain>
    </source>
</reference>
<evidence type="ECO:0000313" key="2">
    <source>
        <dbReference type="EMBL" id="KAF4031176.1"/>
    </source>
</evidence>
<protein>
    <submittedName>
        <fullName evidence="2">Uncharacterized protein</fullName>
    </submittedName>
</protein>
<organism evidence="2 4">
    <name type="scientific">Phytophthora infestans</name>
    <name type="common">Potato late blight agent</name>
    <name type="synonym">Botrytis infestans</name>
    <dbReference type="NCBI Taxonomy" id="4787"/>
    <lineage>
        <taxon>Eukaryota</taxon>
        <taxon>Sar</taxon>
        <taxon>Stramenopiles</taxon>
        <taxon>Oomycota</taxon>
        <taxon>Peronosporomycetes</taxon>
        <taxon>Peronosporales</taxon>
        <taxon>Peronosporaceae</taxon>
        <taxon>Phytophthora</taxon>
    </lineage>
</organism>
<dbReference type="AlphaFoldDB" id="A0A833WLP8"/>
<evidence type="ECO:0000313" key="3">
    <source>
        <dbReference type="EMBL" id="KAF4130350.1"/>
    </source>
</evidence>
<dbReference type="EMBL" id="JAACNO010002857">
    <property type="protein sequence ID" value="KAF4130350.1"/>
    <property type="molecule type" value="Genomic_DNA"/>
</dbReference>
<keyword evidence="4" id="KW-1185">Reference proteome</keyword>
<evidence type="ECO:0000256" key="1">
    <source>
        <dbReference type="SAM" id="MobiDB-lite"/>
    </source>
</evidence>
<dbReference type="Proteomes" id="UP000602510">
    <property type="component" value="Unassembled WGS sequence"/>
</dbReference>
<name>A0A833WLP8_PHYIN</name>
<evidence type="ECO:0000313" key="4">
    <source>
        <dbReference type="Proteomes" id="UP000602510"/>
    </source>
</evidence>
<sequence>MYFAMPKQDPTYPTVQPNETMILFGRVKPSFGTNKIKSETPTSVNVNTIKLNRIQSIQLAAHPSDGGRSGRHSSSSKKINARSGVNTHNR</sequence>
<proteinExistence type="predicted"/>
<feature type="region of interest" description="Disordered" evidence="1">
    <location>
        <begin position="60"/>
        <end position="90"/>
    </location>
</feature>